<sequence length="548" mass="61732">MDEQEFVGTPSCWRSSSRSIFSRFIQLCRHDEFAQRRRSVRRYASTSPCRKPTWTAEKVVYKVVANDPREFGDYTADGNEETIMSRKTESMSLVGSRDFSLEASKLMIQGVQGQQRTNKFHAGDDSTNESPTLKFTKERSFNFPSNDAAVEDEDFMEAWSSPRKTATNFSIKQPDQWAYRSIVEADHVEEKEPMKGSPTCADVKRESSASLSVKDMISSSNWSLSRFQNAWVFKEGFIGGTSLRQRCTLVTPALLCILACILGELCIFNYDDRSDPMVLGSSALLCSFTCLVAACGVYAHLKQSVAAFEAFQMLHWLNCFISPSMLLVTNYLRAAYHPSLFAIVPIPSLLLWTLIAGKTGSWSLPSEDFQDDMKHPRLRSLLRWTNIWTLRLLYASLFITSVVQGHLVLFVAAIGFLTTNGLIGIHGVHRESGKSRYFLHYLCLIPTIALTFLSVVFVENESIFDVQGPEEAQKQPLEDLLQPGHFDVDPAAESGPVPVPEDSMSSASEDMDQLFVILHHLTVLFVMVVSVTLMFRQTRGGQNRRPRR</sequence>
<accession>A0A7R8W743</accession>
<dbReference type="AlphaFoldDB" id="A0A7R8W743"/>
<evidence type="ECO:0000313" key="1">
    <source>
        <dbReference type="EMBL" id="CAD7226187.1"/>
    </source>
</evidence>
<organism evidence="1">
    <name type="scientific">Cyprideis torosa</name>
    <dbReference type="NCBI Taxonomy" id="163714"/>
    <lineage>
        <taxon>Eukaryota</taxon>
        <taxon>Metazoa</taxon>
        <taxon>Ecdysozoa</taxon>
        <taxon>Arthropoda</taxon>
        <taxon>Crustacea</taxon>
        <taxon>Oligostraca</taxon>
        <taxon>Ostracoda</taxon>
        <taxon>Podocopa</taxon>
        <taxon>Podocopida</taxon>
        <taxon>Cytherocopina</taxon>
        <taxon>Cytheroidea</taxon>
        <taxon>Cytherideidae</taxon>
        <taxon>Cyprideis</taxon>
    </lineage>
</organism>
<reference evidence="1" key="1">
    <citation type="submission" date="2020-11" db="EMBL/GenBank/DDBJ databases">
        <authorList>
            <person name="Tran Van P."/>
        </authorList>
    </citation>
    <scope>NUCLEOTIDE SEQUENCE</scope>
</reference>
<proteinExistence type="predicted"/>
<protein>
    <submittedName>
        <fullName evidence="1">Uncharacterized protein</fullName>
    </submittedName>
</protein>
<name>A0A7R8W743_9CRUS</name>
<dbReference type="EMBL" id="OB660769">
    <property type="protein sequence ID" value="CAD7226187.1"/>
    <property type="molecule type" value="Genomic_DNA"/>
</dbReference>
<gene>
    <name evidence="1" type="ORF">CTOB1V02_LOCUS4111</name>
</gene>